<dbReference type="PRINTS" id="PR00927">
    <property type="entry name" value="ADPTRNSLCASE"/>
</dbReference>
<dbReference type="InterPro" id="IPR053951">
    <property type="entry name" value="K_trans_N"/>
</dbReference>
<feature type="transmembrane region" description="Helical" evidence="15">
    <location>
        <begin position="87"/>
        <end position="106"/>
    </location>
</feature>
<evidence type="ECO:0000256" key="9">
    <source>
        <dbReference type="ARBA" id="ARBA00022989"/>
    </source>
</evidence>
<dbReference type="Gene3D" id="1.50.40.10">
    <property type="entry name" value="Mitochondrial carrier domain"/>
    <property type="match status" value="1"/>
</dbReference>
<dbReference type="InterPro" id="IPR002113">
    <property type="entry name" value="ADT_euk_type"/>
</dbReference>
<feature type="transmembrane region" description="Helical" evidence="15">
    <location>
        <begin position="554"/>
        <end position="573"/>
    </location>
</feature>
<dbReference type="PRINTS" id="PR00926">
    <property type="entry name" value="MITOCARRIER"/>
</dbReference>
<reference evidence="18 19" key="1">
    <citation type="journal article" date="2020" name="Nat. Food">
        <title>A phased Vanilla planifolia genome enables genetic improvement of flavour and production.</title>
        <authorList>
            <person name="Hasing T."/>
            <person name="Tang H."/>
            <person name="Brym M."/>
            <person name="Khazi F."/>
            <person name="Huang T."/>
            <person name="Chambers A.H."/>
        </authorList>
    </citation>
    <scope>NUCLEOTIDE SEQUENCE [LARGE SCALE GENOMIC DNA]</scope>
    <source>
        <tissue evidence="18">Leaf</tissue>
    </source>
</reference>
<feature type="domain" description="K+ potassium transporter C-terminal" evidence="17">
    <location>
        <begin position="164"/>
        <end position="390"/>
    </location>
</feature>
<dbReference type="PANTHER" id="PTHR45635:SF14">
    <property type="entry name" value="ADP_ATP TRANSLOCASE"/>
    <property type="match status" value="1"/>
</dbReference>
<evidence type="ECO:0000256" key="7">
    <source>
        <dbReference type="ARBA" id="ARBA00022737"/>
    </source>
</evidence>
<name>A0A835QH96_VANPL</name>
<dbReference type="Pfam" id="PF02705">
    <property type="entry name" value="K_trans"/>
    <property type="match status" value="1"/>
</dbReference>
<evidence type="ECO:0000256" key="8">
    <source>
        <dbReference type="ARBA" id="ARBA00022792"/>
    </source>
</evidence>
<comment type="similarity">
    <text evidence="2">Belongs to the mitochondrial carrier (TC 2.A.29) family.</text>
</comment>
<keyword evidence="5" id="KW-0050">Antiport</keyword>
<proteinExistence type="inferred from homology"/>
<dbReference type="GO" id="GO:0005471">
    <property type="term" value="F:ATP:ADP antiporter activity"/>
    <property type="evidence" value="ECO:0007669"/>
    <property type="project" value="InterPro"/>
</dbReference>
<comment type="subunit">
    <text evidence="3">Monomer.</text>
</comment>
<evidence type="ECO:0000313" key="18">
    <source>
        <dbReference type="EMBL" id="KAG0470851.1"/>
    </source>
</evidence>
<feature type="repeat" description="Solcar" evidence="14">
    <location>
        <begin position="491"/>
        <end position="583"/>
    </location>
</feature>
<feature type="transmembrane region" description="Helical" evidence="15">
    <location>
        <begin position="55"/>
        <end position="75"/>
    </location>
</feature>
<keyword evidence="11 14" id="KW-0472">Membrane</keyword>
<evidence type="ECO:0008006" key="20">
    <source>
        <dbReference type="Google" id="ProtNLM"/>
    </source>
</evidence>
<dbReference type="GO" id="GO:1990544">
    <property type="term" value="P:mitochondrial ATP transmembrane transport"/>
    <property type="evidence" value="ECO:0007669"/>
    <property type="project" value="InterPro"/>
</dbReference>
<dbReference type="Proteomes" id="UP000636800">
    <property type="component" value="Unassembled WGS sequence"/>
</dbReference>
<accession>A0A835QH96</accession>
<evidence type="ECO:0000256" key="14">
    <source>
        <dbReference type="PROSITE-ProRule" id="PRU00282"/>
    </source>
</evidence>
<protein>
    <recommendedName>
        <fullName evidence="20">ADP,ATP carrier protein</fullName>
    </recommendedName>
</protein>
<dbReference type="OrthoDB" id="1912066at2759"/>
<evidence type="ECO:0000256" key="10">
    <source>
        <dbReference type="ARBA" id="ARBA00023128"/>
    </source>
</evidence>
<evidence type="ECO:0000259" key="17">
    <source>
        <dbReference type="Pfam" id="PF22776"/>
    </source>
</evidence>
<dbReference type="AlphaFoldDB" id="A0A835QH96"/>
<keyword evidence="4" id="KW-0813">Transport</keyword>
<dbReference type="InterPro" id="IPR053952">
    <property type="entry name" value="K_trans_C"/>
</dbReference>
<evidence type="ECO:0000256" key="5">
    <source>
        <dbReference type="ARBA" id="ARBA00022449"/>
    </source>
</evidence>
<evidence type="ECO:0000259" key="16">
    <source>
        <dbReference type="Pfam" id="PF02705"/>
    </source>
</evidence>
<evidence type="ECO:0000256" key="4">
    <source>
        <dbReference type="ARBA" id="ARBA00022448"/>
    </source>
</evidence>
<evidence type="ECO:0000256" key="1">
    <source>
        <dbReference type="ARBA" id="ARBA00004448"/>
    </source>
</evidence>
<keyword evidence="9 15" id="KW-1133">Transmembrane helix</keyword>
<dbReference type="SUPFAM" id="SSF103506">
    <property type="entry name" value="Mitochondrial carrier"/>
    <property type="match status" value="1"/>
</dbReference>
<evidence type="ECO:0000256" key="12">
    <source>
        <dbReference type="ARBA" id="ARBA00024143"/>
    </source>
</evidence>
<dbReference type="PANTHER" id="PTHR45635">
    <property type="entry name" value="ADP,ATP CARRIER PROTEIN 1-RELATED-RELATED"/>
    <property type="match status" value="1"/>
</dbReference>
<comment type="caution">
    <text evidence="18">The sequence shown here is derived from an EMBL/GenBank/DDBJ whole genome shotgun (WGS) entry which is preliminary data.</text>
</comment>
<dbReference type="GO" id="GO:0005743">
    <property type="term" value="C:mitochondrial inner membrane"/>
    <property type="evidence" value="ECO:0007669"/>
    <property type="project" value="UniProtKB-SubCell"/>
</dbReference>
<dbReference type="InterPro" id="IPR023395">
    <property type="entry name" value="MCP_dom_sf"/>
</dbReference>
<dbReference type="InterPro" id="IPR002067">
    <property type="entry name" value="MCP"/>
</dbReference>
<feature type="transmembrane region" description="Helical" evidence="15">
    <location>
        <begin position="12"/>
        <end position="35"/>
    </location>
</feature>
<feature type="domain" description="K+ potassium transporter integral membrane" evidence="16">
    <location>
        <begin position="1"/>
        <end position="91"/>
    </location>
</feature>
<evidence type="ECO:0000256" key="13">
    <source>
        <dbReference type="ARBA" id="ARBA00045250"/>
    </source>
</evidence>
<dbReference type="Pfam" id="PF00153">
    <property type="entry name" value="Mito_carr"/>
    <property type="match status" value="3"/>
</dbReference>
<evidence type="ECO:0000256" key="3">
    <source>
        <dbReference type="ARBA" id="ARBA00011245"/>
    </source>
</evidence>
<dbReference type="PROSITE" id="PS50920">
    <property type="entry name" value="SOLCAR"/>
    <property type="match status" value="3"/>
</dbReference>
<organism evidence="18 19">
    <name type="scientific">Vanilla planifolia</name>
    <name type="common">Vanilla</name>
    <dbReference type="NCBI Taxonomy" id="51239"/>
    <lineage>
        <taxon>Eukaryota</taxon>
        <taxon>Viridiplantae</taxon>
        <taxon>Streptophyta</taxon>
        <taxon>Embryophyta</taxon>
        <taxon>Tracheophyta</taxon>
        <taxon>Spermatophyta</taxon>
        <taxon>Magnoliopsida</taxon>
        <taxon>Liliopsida</taxon>
        <taxon>Asparagales</taxon>
        <taxon>Orchidaceae</taxon>
        <taxon>Vanilloideae</taxon>
        <taxon>Vanilleae</taxon>
        <taxon>Vanilla</taxon>
    </lineage>
</organism>
<feature type="transmembrane region" description="Helical" evidence="15">
    <location>
        <begin position="593"/>
        <end position="614"/>
    </location>
</feature>
<comment type="subcellular location">
    <subcellularLocation>
        <location evidence="1">Mitochondrion inner membrane</location>
        <topology evidence="1">Multi-pass membrane protein</topology>
    </subcellularLocation>
</comment>
<keyword evidence="8" id="KW-0999">Mitochondrion inner membrane</keyword>
<feature type="repeat" description="Solcar" evidence="14">
    <location>
        <begin position="399"/>
        <end position="490"/>
    </location>
</feature>
<keyword evidence="19" id="KW-1185">Reference proteome</keyword>
<keyword evidence="6 14" id="KW-0812">Transmembrane</keyword>
<keyword evidence="10" id="KW-0496">Mitochondrion</keyword>
<dbReference type="InterPro" id="IPR018108">
    <property type="entry name" value="MCP_transmembrane"/>
</dbReference>
<dbReference type="GO" id="GO:0140021">
    <property type="term" value="P:mitochondrial ADP transmembrane transport"/>
    <property type="evidence" value="ECO:0007669"/>
    <property type="project" value="InterPro"/>
</dbReference>
<evidence type="ECO:0000256" key="11">
    <source>
        <dbReference type="ARBA" id="ARBA00023136"/>
    </source>
</evidence>
<feature type="transmembrane region" description="Helical" evidence="15">
    <location>
        <begin position="112"/>
        <end position="130"/>
    </location>
</feature>
<dbReference type="EMBL" id="JADCNL010000008">
    <property type="protein sequence ID" value="KAG0470851.1"/>
    <property type="molecule type" value="Genomic_DNA"/>
</dbReference>
<dbReference type="FunFam" id="1.50.40.10:FF:000096">
    <property type="entry name" value="ADP,ATP carrier protein 1, mitochondrial"/>
    <property type="match status" value="1"/>
</dbReference>
<sequence>MFADLCYFSVNSVQLTFFLLVLPCLLLGYLGQAAFLMENLTQTEQVFFSSIPSLVFWPIVFVAMIAALIASRAMTTATFSCIKQATALVFVAAFGSINEIGNAYVLGGVGDGSWVLLVFAAVLFLIMYIWNYGSKLKYESEVKQKLSMDLMLELGSNLGTIRAPGIGLVYNELVKGIPAIFGHFLTTLPAIHSMIIFVCIKYVPVPVVPQNERFLFRRVCSKSYHMFRCIARYGYKDVRKEHHQIFEQLLIESLEKFIRREAQERSLESDEDCDSDSEEEESRSRILIVPNGSVYSADVPLLANYDCLDKPSSEASTSSFAGTQDDAIADAGKSMESELSFIHKAKESGVVYLLGHGDIRARKDSWFIKKLHNDVIVSINLIVTIKHRFWQVIRYGRRPEISICHTEGVSAAVSKSAAAPIERVKLLIQNQDEMIKAGRLSEPYKGIGDCFARTVKDEGVIALWRGNTANVIRYFPTQMFNFKKDKDGYWKWFAGNLASGGMAGASSLLFVYSLDYARTRLANDAKAAKKGGERQFNGLIDVYKKTIQSDGIAGLYRGFNISCVGIIVYRGLYFGMYDSLKPVVLVGRLQDNFFASFLLGWGITIGAGLASYPIDTVRRRMMMTSGEAVKYKSSMDAFNQILKNEGAKSLFKGAGANILRAVAGAGVLAGYDKLQVLVFGKKYGSGGGG</sequence>
<evidence type="ECO:0000256" key="15">
    <source>
        <dbReference type="SAM" id="Phobius"/>
    </source>
</evidence>
<evidence type="ECO:0000256" key="2">
    <source>
        <dbReference type="ARBA" id="ARBA00006375"/>
    </source>
</evidence>
<evidence type="ECO:0000313" key="19">
    <source>
        <dbReference type="Proteomes" id="UP000636800"/>
    </source>
</evidence>
<keyword evidence="7" id="KW-0677">Repeat</keyword>
<dbReference type="Pfam" id="PF22776">
    <property type="entry name" value="K_trans_C"/>
    <property type="match status" value="1"/>
</dbReference>
<evidence type="ECO:0000256" key="6">
    <source>
        <dbReference type="ARBA" id="ARBA00022692"/>
    </source>
</evidence>
<gene>
    <name evidence="18" type="ORF">HPP92_017551</name>
</gene>
<comment type="catalytic activity">
    <reaction evidence="12">
        <text>ADP(in) + ATP(out) = ADP(out) + ATP(in)</text>
        <dbReference type="Rhea" id="RHEA:34999"/>
        <dbReference type="ChEBI" id="CHEBI:30616"/>
        <dbReference type="ChEBI" id="CHEBI:456216"/>
    </reaction>
    <physiologicalReaction direction="left-to-right" evidence="12">
        <dbReference type="Rhea" id="RHEA:35000"/>
    </physiologicalReaction>
</comment>
<feature type="repeat" description="Solcar" evidence="14">
    <location>
        <begin position="591"/>
        <end position="677"/>
    </location>
</feature>
<comment type="function">
    <text evidence="13">ADP:ATP antiporter that mediates import of ADP into the mitochondrial matrix for ATP synthesis, and export of ATP out to fuel the cell. Cycles between the cytoplasmic-open state (c-state) and the matrix-open state (m-state): operates by the alternating access mechanism with a single substrate-binding site intermittently exposed to either the cytosolic (c-state) or matrix (m-state) side of the inner mitochondrial membrane.</text>
</comment>